<feature type="transmembrane region" description="Helical" evidence="2">
    <location>
        <begin position="6"/>
        <end position="25"/>
    </location>
</feature>
<organism evidence="3 4">
    <name type="scientific">Rhizophagus irregularis (strain DAOM 197198w)</name>
    <name type="common">Glomus intraradices</name>
    <dbReference type="NCBI Taxonomy" id="1432141"/>
    <lineage>
        <taxon>Eukaryota</taxon>
        <taxon>Fungi</taxon>
        <taxon>Fungi incertae sedis</taxon>
        <taxon>Mucoromycota</taxon>
        <taxon>Glomeromycotina</taxon>
        <taxon>Glomeromycetes</taxon>
        <taxon>Glomerales</taxon>
        <taxon>Glomeraceae</taxon>
        <taxon>Rhizophagus</taxon>
    </lineage>
</organism>
<dbReference type="HOGENOM" id="CLU_2373891_0_0_1"/>
<evidence type="ECO:0000313" key="3">
    <source>
        <dbReference type="EMBL" id="EXX60301.1"/>
    </source>
</evidence>
<name>A0A015KKR2_RHIIW</name>
<keyword evidence="2" id="KW-1133">Transmembrane helix</keyword>
<sequence length="95" mass="10960">MFFGINSDFIKIVAALALVGTVLYYRNRRRIDREKKKPPEPKDKLTETNESTIIDTSSKEKEEIPLIQDSSNVDIPNESEENSKWVIVDFDDEQA</sequence>
<protein>
    <submittedName>
        <fullName evidence="3">Uncharacterized protein</fullName>
    </submittedName>
</protein>
<dbReference type="OrthoDB" id="2391007at2759"/>
<accession>A0A015KKR2</accession>
<dbReference type="AlphaFoldDB" id="A0A015KKR2"/>
<keyword evidence="4" id="KW-1185">Reference proteome</keyword>
<reference evidence="3 4" key="1">
    <citation type="submission" date="2014-02" db="EMBL/GenBank/DDBJ databases">
        <title>Single nucleus genome sequencing reveals high similarity among nuclei of an endomycorrhizal fungus.</title>
        <authorList>
            <person name="Lin K."/>
            <person name="Geurts R."/>
            <person name="Zhang Z."/>
            <person name="Limpens E."/>
            <person name="Saunders D.G."/>
            <person name="Mu D."/>
            <person name="Pang E."/>
            <person name="Cao H."/>
            <person name="Cha H."/>
            <person name="Lin T."/>
            <person name="Zhou Q."/>
            <person name="Shang Y."/>
            <person name="Li Y."/>
            <person name="Ivanov S."/>
            <person name="Sharma T."/>
            <person name="Velzen R.V."/>
            <person name="Ruijter N.D."/>
            <person name="Aanen D.K."/>
            <person name="Win J."/>
            <person name="Kamoun S."/>
            <person name="Bisseling T."/>
            <person name="Huang S."/>
        </authorList>
    </citation>
    <scope>NUCLEOTIDE SEQUENCE [LARGE SCALE GENOMIC DNA]</scope>
    <source>
        <strain evidence="4">DAOM197198w</strain>
    </source>
</reference>
<feature type="compositionally biased region" description="Basic and acidic residues" evidence="1">
    <location>
        <begin position="31"/>
        <end position="47"/>
    </location>
</feature>
<dbReference type="Proteomes" id="UP000022910">
    <property type="component" value="Unassembled WGS sequence"/>
</dbReference>
<comment type="caution">
    <text evidence="3">The sequence shown here is derived from an EMBL/GenBank/DDBJ whole genome shotgun (WGS) entry which is preliminary data.</text>
</comment>
<proteinExistence type="predicted"/>
<evidence type="ECO:0000313" key="4">
    <source>
        <dbReference type="Proteomes" id="UP000022910"/>
    </source>
</evidence>
<dbReference type="EMBL" id="JEMT01025963">
    <property type="protein sequence ID" value="EXX60301.1"/>
    <property type="molecule type" value="Genomic_DNA"/>
</dbReference>
<keyword evidence="2" id="KW-0472">Membrane</keyword>
<gene>
    <name evidence="3" type="ORF">RirG_181140</name>
</gene>
<keyword evidence="2" id="KW-0812">Transmembrane</keyword>
<evidence type="ECO:0000256" key="2">
    <source>
        <dbReference type="SAM" id="Phobius"/>
    </source>
</evidence>
<evidence type="ECO:0000256" key="1">
    <source>
        <dbReference type="SAM" id="MobiDB-lite"/>
    </source>
</evidence>
<feature type="region of interest" description="Disordered" evidence="1">
    <location>
        <begin position="30"/>
        <end position="61"/>
    </location>
</feature>